<evidence type="ECO:0000256" key="1">
    <source>
        <dbReference type="SAM" id="Phobius"/>
    </source>
</evidence>
<evidence type="ECO:0000313" key="2">
    <source>
        <dbReference type="EMBL" id="RYC33860.1"/>
    </source>
</evidence>
<feature type="transmembrane region" description="Helical" evidence="1">
    <location>
        <begin position="244"/>
        <end position="264"/>
    </location>
</feature>
<proteinExistence type="predicted"/>
<evidence type="ECO:0000313" key="3">
    <source>
        <dbReference type="Proteomes" id="UP000290759"/>
    </source>
</evidence>
<feature type="transmembrane region" description="Helical" evidence="1">
    <location>
        <begin position="28"/>
        <end position="53"/>
    </location>
</feature>
<reference evidence="2 3" key="1">
    <citation type="submission" date="2018-12" db="EMBL/GenBank/DDBJ databases">
        <authorList>
            <person name="Grouzdev D.S."/>
            <person name="Krutkina M.S."/>
        </authorList>
    </citation>
    <scope>NUCLEOTIDE SEQUENCE [LARGE SCALE GENOMIC DNA]</scope>
    <source>
        <strain evidence="2 3">RmlP026</strain>
    </source>
</reference>
<feature type="transmembrane region" description="Helical" evidence="1">
    <location>
        <begin position="169"/>
        <end position="196"/>
    </location>
</feature>
<sequence>MSAAERIVPGPAGCGAARLRHPPRWSALAAWIGAAGLASLAVHTVLITLLTVARTHSAIPQADEWFSVELYDRFLQALQGGRAAAALQLLFEPHNEHRLVFPRLVFFADYRVFGGSGLLDKAVILATQALQAALLVWLAVRAGAGPAARVALGAVAVALLFSLQQGENFVWAFQVQFVGVFACASLCCALFAFGLRSGVAGRGGARRVAGAFALVVVATFTMANGLLAGPVLVALALLARAGRLAVVAAAAVALAAVAAFFAGYHPDAGGEPTADLLAHLPRVVAFAAGYLGTFSRFGLASRIALGACGLAATAAVAGALAMRGDALRSGRGAAQLALLGIALFAAGSALVTAVGRSGSGLEFVGSSRYATGAACFWGATIVNLWTLGRGGLPRRAGRLAAGLAAAVLLEATAAGQGDREIEMERRAAQYGAMEDAMLLGFYDLPALRSFVEPVDQAREMEPVLRRLHLSIFGTRDAGLLGRPPSAAAAPGAPPLACAGSFASAIAEPALGADGVAVAGTSGLRSRSGRPGRVYVADGEGRIVGFAHTGVGDARWTGYARARPGAVLAAWALSDAGRLCRLGEIPVSAGPPPGD</sequence>
<dbReference type="Proteomes" id="UP000290759">
    <property type="component" value="Unassembled WGS sequence"/>
</dbReference>
<feature type="transmembrane region" description="Helical" evidence="1">
    <location>
        <begin position="208"/>
        <end position="238"/>
    </location>
</feature>
<keyword evidence="1" id="KW-0472">Membrane</keyword>
<accession>A0A4Q2UB25</accession>
<feature type="transmembrane region" description="Helical" evidence="1">
    <location>
        <begin position="303"/>
        <end position="322"/>
    </location>
</feature>
<keyword evidence="1" id="KW-0812">Transmembrane</keyword>
<keyword evidence="3" id="KW-1185">Reference proteome</keyword>
<organism evidence="2 3">
    <name type="scientific">Lichenibacterium minor</name>
    <dbReference type="NCBI Taxonomy" id="2316528"/>
    <lineage>
        <taxon>Bacteria</taxon>
        <taxon>Pseudomonadati</taxon>
        <taxon>Pseudomonadota</taxon>
        <taxon>Alphaproteobacteria</taxon>
        <taxon>Hyphomicrobiales</taxon>
        <taxon>Lichenihabitantaceae</taxon>
        <taxon>Lichenibacterium</taxon>
    </lineage>
</organism>
<feature type="transmembrane region" description="Helical" evidence="1">
    <location>
        <begin position="334"/>
        <end position="355"/>
    </location>
</feature>
<reference evidence="2 3" key="2">
    <citation type="submission" date="2019-02" db="EMBL/GenBank/DDBJ databases">
        <title>'Lichenibacterium ramalinii' gen. nov. sp. nov., 'Lichenibacterium minor' gen. nov. sp. nov.</title>
        <authorList>
            <person name="Pankratov T."/>
        </authorList>
    </citation>
    <scope>NUCLEOTIDE SEQUENCE [LARGE SCALE GENOMIC DNA]</scope>
    <source>
        <strain evidence="2 3">RmlP026</strain>
    </source>
</reference>
<dbReference type="AlphaFoldDB" id="A0A4Q2UB25"/>
<comment type="caution">
    <text evidence="2">The sequence shown here is derived from an EMBL/GenBank/DDBJ whole genome shotgun (WGS) entry which is preliminary data.</text>
</comment>
<protein>
    <submittedName>
        <fullName evidence="2">Uncharacterized protein</fullName>
    </submittedName>
</protein>
<dbReference type="OrthoDB" id="7330808at2"/>
<keyword evidence="1" id="KW-1133">Transmembrane helix</keyword>
<gene>
    <name evidence="2" type="ORF">D3273_00985</name>
</gene>
<name>A0A4Q2UB25_9HYPH</name>
<dbReference type="RefSeq" id="WP_129222719.1">
    <property type="nucleotide sequence ID" value="NZ_QYBB01000001.1"/>
</dbReference>
<feature type="transmembrane region" description="Helical" evidence="1">
    <location>
        <begin position="367"/>
        <end position="388"/>
    </location>
</feature>
<dbReference type="EMBL" id="QYBB01000001">
    <property type="protein sequence ID" value="RYC33860.1"/>
    <property type="molecule type" value="Genomic_DNA"/>
</dbReference>